<evidence type="ECO:0000313" key="2">
    <source>
        <dbReference type="Proteomes" id="UP000185696"/>
    </source>
</evidence>
<sequence>MGLDHLSFEEAIREADVSRTAAYRCWPHKDAFLADLSVELARQAVPVAPTRNEHSTRLVRDLVHAHAGRLRTRAQRARTLEEVVRVTAADDFDLDRVEARRWQTYLALILALRTMPPGPLRDQVADALAEADDLLTDRVAGSYRMLIEFFGFRSVVDYPTLARIGLALMRGLVVGELAGRPTDAGPDVAAIAFAGLLVANIEPADESTWSRSTIEAKLAALAVEDIFA</sequence>
<reference evidence="1 2" key="1">
    <citation type="submission" date="2016-12" db="EMBL/GenBank/DDBJ databases">
        <title>The draft genome sequence of Actinophytocola xinjiangensis.</title>
        <authorList>
            <person name="Wang W."/>
            <person name="Yuan L."/>
        </authorList>
    </citation>
    <scope>NUCLEOTIDE SEQUENCE [LARGE SCALE GENOMIC DNA]</scope>
    <source>
        <strain evidence="1 2">CGMCC 4.4663</strain>
    </source>
</reference>
<name>A0A7Z1AXQ8_9PSEU</name>
<dbReference type="AlphaFoldDB" id="A0A7Z1AXQ8"/>
<dbReference type="EMBL" id="MSIF01000006">
    <property type="protein sequence ID" value="OLF10654.1"/>
    <property type="molecule type" value="Genomic_DNA"/>
</dbReference>
<evidence type="ECO:0008006" key="3">
    <source>
        <dbReference type="Google" id="ProtNLM"/>
    </source>
</evidence>
<protein>
    <recommendedName>
        <fullName evidence="3">TetR family transcriptional regulator</fullName>
    </recommendedName>
</protein>
<dbReference type="Gene3D" id="1.10.357.10">
    <property type="entry name" value="Tetracycline Repressor, domain 2"/>
    <property type="match status" value="1"/>
</dbReference>
<dbReference type="RefSeq" id="WP_154814378.1">
    <property type="nucleotide sequence ID" value="NZ_MSIF01000006.1"/>
</dbReference>
<dbReference type="OrthoDB" id="9796019at2"/>
<evidence type="ECO:0000313" key="1">
    <source>
        <dbReference type="EMBL" id="OLF10654.1"/>
    </source>
</evidence>
<comment type="caution">
    <text evidence="1">The sequence shown here is derived from an EMBL/GenBank/DDBJ whole genome shotgun (WGS) entry which is preliminary data.</text>
</comment>
<keyword evidence="2" id="KW-1185">Reference proteome</keyword>
<gene>
    <name evidence="1" type="ORF">BLA60_15915</name>
</gene>
<proteinExistence type="predicted"/>
<dbReference type="Proteomes" id="UP000185696">
    <property type="component" value="Unassembled WGS sequence"/>
</dbReference>
<organism evidence="1 2">
    <name type="scientific">Actinophytocola xinjiangensis</name>
    <dbReference type="NCBI Taxonomy" id="485602"/>
    <lineage>
        <taxon>Bacteria</taxon>
        <taxon>Bacillati</taxon>
        <taxon>Actinomycetota</taxon>
        <taxon>Actinomycetes</taxon>
        <taxon>Pseudonocardiales</taxon>
        <taxon>Pseudonocardiaceae</taxon>
    </lineage>
</organism>
<accession>A0A7Z1AXQ8</accession>